<gene>
    <name evidence="2" type="ORF">ACFFQA_26950</name>
</gene>
<dbReference type="RefSeq" id="WP_377858023.1">
    <property type="nucleotide sequence ID" value="NZ_JBHLZU010000023.1"/>
</dbReference>
<dbReference type="EMBL" id="JBHLZU010000023">
    <property type="protein sequence ID" value="MFB9907588.1"/>
    <property type="molecule type" value="Genomic_DNA"/>
</dbReference>
<dbReference type="InterPro" id="IPR009081">
    <property type="entry name" value="PP-bd_ACP"/>
</dbReference>
<reference evidence="2 3" key="1">
    <citation type="submission" date="2024-09" db="EMBL/GenBank/DDBJ databases">
        <authorList>
            <person name="Sun Q."/>
            <person name="Mori K."/>
        </authorList>
    </citation>
    <scope>NUCLEOTIDE SEQUENCE [LARGE SCALE GENOMIC DNA]</scope>
    <source>
        <strain evidence="2 3">TBRC 7907</strain>
    </source>
</reference>
<dbReference type="InterPro" id="IPR036736">
    <property type="entry name" value="ACP-like_sf"/>
</dbReference>
<dbReference type="Proteomes" id="UP001589693">
    <property type="component" value="Unassembled WGS sequence"/>
</dbReference>
<feature type="domain" description="Carrier" evidence="1">
    <location>
        <begin position="12"/>
        <end position="87"/>
    </location>
</feature>
<comment type="caution">
    <text evidence="2">The sequence shown here is derived from an EMBL/GenBank/DDBJ whole genome shotgun (WGS) entry which is preliminary data.</text>
</comment>
<protein>
    <submittedName>
        <fullName evidence="2">Acyl carrier protein</fullName>
    </submittedName>
</protein>
<keyword evidence="3" id="KW-1185">Reference proteome</keyword>
<sequence>MTTESAEVVDRAVVLAYVREQIAKHLDVDVAEVPEDAPVYALPEIDSLKAMRAVTEVEKRFGITAPVGEIIVVRTVGEVADLVLAAIEENRA</sequence>
<dbReference type="Pfam" id="PF00550">
    <property type="entry name" value="PP-binding"/>
    <property type="match status" value="1"/>
</dbReference>
<dbReference type="SUPFAM" id="SSF47336">
    <property type="entry name" value="ACP-like"/>
    <property type="match status" value="1"/>
</dbReference>
<name>A0ABV6A5A1_9PSEU</name>
<accession>A0ABV6A5A1</accession>
<evidence type="ECO:0000259" key="1">
    <source>
        <dbReference type="PROSITE" id="PS50075"/>
    </source>
</evidence>
<dbReference type="Gene3D" id="1.10.1200.10">
    <property type="entry name" value="ACP-like"/>
    <property type="match status" value="1"/>
</dbReference>
<organism evidence="2 3">
    <name type="scientific">Allokutzneria oryzae</name>
    <dbReference type="NCBI Taxonomy" id="1378989"/>
    <lineage>
        <taxon>Bacteria</taxon>
        <taxon>Bacillati</taxon>
        <taxon>Actinomycetota</taxon>
        <taxon>Actinomycetes</taxon>
        <taxon>Pseudonocardiales</taxon>
        <taxon>Pseudonocardiaceae</taxon>
        <taxon>Allokutzneria</taxon>
    </lineage>
</organism>
<evidence type="ECO:0000313" key="3">
    <source>
        <dbReference type="Proteomes" id="UP001589693"/>
    </source>
</evidence>
<proteinExistence type="predicted"/>
<dbReference type="PROSITE" id="PS50075">
    <property type="entry name" value="CARRIER"/>
    <property type="match status" value="1"/>
</dbReference>
<evidence type="ECO:0000313" key="2">
    <source>
        <dbReference type="EMBL" id="MFB9907588.1"/>
    </source>
</evidence>